<protein>
    <recommendedName>
        <fullName evidence="3">DUF4865 family protein</fullName>
    </recommendedName>
</protein>
<reference evidence="1 2" key="1">
    <citation type="submission" date="2016-03" db="EMBL/GenBank/DDBJ databases">
        <title>Microsymbionts genomes from the relict species Vavilovia formosa (Stev.) Fed.</title>
        <authorList>
            <person name="Kopat V."/>
            <person name="Chirak E."/>
            <person name="Kimeklis A."/>
            <person name="Andronov E."/>
        </authorList>
    </citation>
    <scope>NUCLEOTIDE SEQUENCE [LARGE SCALE GENOMIC DNA]</scope>
    <source>
        <strain evidence="1 2">Vaf07</strain>
    </source>
</reference>
<gene>
    <name evidence="1" type="ORF">A4A58_11255</name>
</gene>
<dbReference type="EMBL" id="LVYV01000034">
    <property type="protein sequence ID" value="KZD21709.1"/>
    <property type="molecule type" value="Genomic_DNA"/>
</dbReference>
<sequence length="189" mass="21165">MIVAHYEHRLPADYDLGLIRSRARERGPLWDAKPELYFKGFLLRESGHFGATTSSYSSLYLWRHDEAFRDFLVNGGYKIVVDMFGRARIETRVALDARKGAGREARFAYRQDVAIPPDADLAAAMTGEIERNADLSARAGIVAAVIGLDAETWVFTRVLLSENECTDAGACYQILHLAQPLLDRLPYAT</sequence>
<comment type="caution">
    <text evidence="1">The sequence shown here is derived from an EMBL/GenBank/DDBJ whole genome shotgun (WGS) entry which is preliminary data.</text>
</comment>
<dbReference type="Proteomes" id="UP000076574">
    <property type="component" value="Unassembled WGS sequence"/>
</dbReference>
<evidence type="ECO:0000313" key="2">
    <source>
        <dbReference type="Proteomes" id="UP000076574"/>
    </source>
</evidence>
<dbReference type="AlphaFoldDB" id="A0A163Y2D9"/>
<dbReference type="Pfam" id="PF16157">
    <property type="entry name" value="DUF4865"/>
    <property type="match status" value="1"/>
</dbReference>
<name>A0A163Y2D9_9BRAD</name>
<evidence type="ECO:0008006" key="3">
    <source>
        <dbReference type="Google" id="ProtNLM"/>
    </source>
</evidence>
<organism evidence="1 2">
    <name type="scientific">Tardiphaga robiniae</name>
    <dbReference type="NCBI Taxonomy" id="943830"/>
    <lineage>
        <taxon>Bacteria</taxon>
        <taxon>Pseudomonadati</taxon>
        <taxon>Pseudomonadota</taxon>
        <taxon>Alphaproteobacteria</taxon>
        <taxon>Hyphomicrobiales</taxon>
        <taxon>Nitrobacteraceae</taxon>
        <taxon>Tardiphaga</taxon>
    </lineage>
</organism>
<dbReference type="RefSeq" id="WP_068735589.1">
    <property type="nucleotide sequence ID" value="NZ_LVYV01000034.1"/>
</dbReference>
<dbReference type="STRING" id="943830.A4A58_11255"/>
<proteinExistence type="predicted"/>
<dbReference type="OrthoDB" id="2065010at2"/>
<dbReference type="InterPro" id="IPR032349">
    <property type="entry name" value="DUF4865"/>
</dbReference>
<accession>A0A163Y2D9</accession>
<evidence type="ECO:0000313" key="1">
    <source>
        <dbReference type="EMBL" id="KZD21709.1"/>
    </source>
</evidence>
<keyword evidence="2" id="KW-1185">Reference proteome</keyword>